<dbReference type="EMBL" id="LT828648">
    <property type="protein sequence ID" value="SLM46808.1"/>
    <property type="molecule type" value="Genomic_DNA"/>
</dbReference>
<keyword evidence="3" id="KW-1185">Reference proteome</keyword>
<feature type="compositionally biased region" description="Polar residues" evidence="1">
    <location>
        <begin position="54"/>
        <end position="73"/>
    </location>
</feature>
<dbReference type="STRING" id="1325564.NSJP_0636"/>
<evidence type="ECO:0000313" key="2">
    <source>
        <dbReference type="EMBL" id="SLM46808.1"/>
    </source>
</evidence>
<dbReference type="AlphaFoldDB" id="A0A1W1I1C6"/>
<sequence>MQPARRASIAMRASLSNLHDCIHYRAFPYVVIFTGSFVVGISNAPKHGLGTHLDSPSQCPTKYSPSHQPMRST</sequence>
<gene>
    <name evidence="2" type="ORF">NSJP_0636</name>
</gene>
<organism evidence="2 3">
    <name type="scientific">Nitrospira japonica</name>
    <dbReference type="NCBI Taxonomy" id="1325564"/>
    <lineage>
        <taxon>Bacteria</taxon>
        <taxon>Pseudomonadati</taxon>
        <taxon>Nitrospirota</taxon>
        <taxon>Nitrospiria</taxon>
        <taxon>Nitrospirales</taxon>
        <taxon>Nitrospiraceae</taxon>
        <taxon>Nitrospira</taxon>
    </lineage>
</organism>
<feature type="region of interest" description="Disordered" evidence="1">
    <location>
        <begin position="49"/>
        <end position="73"/>
    </location>
</feature>
<evidence type="ECO:0000313" key="3">
    <source>
        <dbReference type="Proteomes" id="UP000192042"/>
    </source>
</evidence>
<proteinExistence type="predicted"/>
<dbReference type="KEGG" id="nja:NSJP_0636"/>
<dbReference type="Proteomes" id="UP000192042">
    <property type="component" value="Chromosome I"/>
</dbReference>
<evidence type="ECO:0000256" key="1">
    <source>
        <dbReference type="SAM" id="MobiDB-lite"/>
    </source>
</evidence>
<name>A0A1W1I1C6_9BACT</name>
<protein>
    <submittedName>
        <fullName evidence="2">Uncharacterized protein</fullName>
    </submittedName>
</protein>
<accession>A0A1W1I1C6</accession>
<reference evidence="2 3" key="1">
    <citation type="submission" date="2017-03" db="EMBL/GenBank/DDBJ databases">
        <authorList>
            <person name="Afonso C.L."/>
            <person name="Miller P.J."/>
            <person name="Scott M.A."/>
            <person name="Spackman E."/>
            <person name="Goraichik I."/>
            <person name="Dimitrov K.M."/>
            <person name="Suarez D.L."/>
            <person name="Swayne D.E."/>
        </authorList>
    </citation>
    <scope>NUCLEOTIDE SEQUENCE [LARGE SCALE GENOMIC DNA]</scope>
    <source>
        <strain evidence="2">Genome sequencing of Nitrospira japonica strain NJ11</strain>
    </source>
</reference>